<feature type="transmembrane region" description="Helical" evidence="2">
    <location>
        <begin position="20"/>
        <end position="42"/>
    </location>
</feature>
<dbReference type="Pfam" id="PF10531">
    <property type="entry name" value="SLBB"/>
    <property type="match status" value="1"/>
</dbReference>
<evidence type="ECO:0000313" key="4">
    <source>
        <dbReference type="EMBL" id="MBB3170704.1"/>
    </source>
</evidence>
<dbReference type="GO" id="GO:0006281">
    <property type="term" value="P:DNA repair"/>
    <property type="evidence" value="ECO:0007669"/>
    <property type="project" value="InterPro"/>
</dbReference>
<accession>A0A3N0ADB2</accession>
<evidence type="ECO:0000259" key="3">
    <source>
        <dbReference type="SMART" id="SM00278"/>
    </source>
</evidence>
<protein>
    <submittedName>
        <fullName evidence="5">ComEA family DNA-binding protein</fullName>
    </submittedName>
    <submittedName>
        <fullName evidence="4">Competence protein ComEA</fullName>
    </submittedName>
</protein>
<dbReference type="NCBIfam" id="TIGR00426">
    <property type="entry name" value="competence protein ComEA helix-hairpin-helix repeat region"/>
    <property type="match status" value="1"/>
</dbReference>
<dbReference type="AlphaFoldDB" id="A0A3N0ADB2"/>
<comment type="caution">
    <text evidence="4">The sequence shown here is derived from an EMBL/GenBank/DDBJ whole genome shotgun (WGS) entry which is preliminary data.</text>
</comment>
<dbReference type="RefSeq" id="WP_123184473.1">
    <property type="nucleotide sequence ID" value="NZ_JACHYA010000001.1"/>
</dbReference>
<dbReference type="InterPro" id="IPR010994">
    <property type="entry name" value="RuvA_2-like"/>
</dbReference>
<reference evidence="5 6" key="1">
    <citation type="submission" date="2019-04" db="EMBL/GenBank/DDBJ databases">
        <title>Microbes associate with the intestines of laboratory mice.</title>
        <authorList>
            <person name="Navarre W."/>
            <person name="Wong E."/>
            <person name="Huang K.C."/>
            <person name="Tropini C."/>
            <person name="Ng K."/>
            <person name="Yu B."/>
        </authorList>
    </citation>
    <scope>NUCLEOTIDE SEQUENCE [LARGE SCALE GENOMIC DNA]</scope>
    <source>
        <strain evidence="5 6">NM48_B13</strain>
    </source>
</reference>
<sequence>MGFIDEVNQMDLDKRLRARAPLVAVAAIAAMLVAAVGLMGALQPPVAVVGDGDLAASAPDSSAPPSGDALPEGGQAQGEGADGSDGAEDSPSIMVHVGGCVAVPGVYELAPDARLDDAVRAAGGMTEEAAPDSVNLAALLQDGQQVIVPSARQVEEGQWAQGGAPGQGEGGEAGGASSGPLNVNRATAEQLTQLNGIGDALARRIVADRDKNGPFSSVDDLTRVSGIGEKKLEGFRDDVCV</sequence>
<feature type="compositionally biased region" description="Gly residues" evidence="1">
    <location>
        <begin position="163"/>
        <end position="177"/>
    </location>
</feature>
<dbReference type="PANTHER" id="PTHR21180">
    <property type="entry name" value="ENDONUCLEASE/EXONUCLEASE/PHOSPHATASE FAMILY DOMAIN-CONTAINING PROTEIN 1"/>
    <property type="match status" value="1"/>
</dbReference>
<dbReference type="Proteomes" id="UP000309454">
    <property type="component" value="Unassembled WGS sequence"/>
</dbReference>
<evidence type="ECO:0000256" key="1">
    <source>
        <dbReference type="SAM" id="MobiDB-lite"/>
    </source>
</evidence>
<organism evidence="4 7">
    <name type="scientific">Parvibacter caecicola</name>
    <dbReference type="NCBI Taxonomy" id="747645"/>
    <lineage>
        <taxon>Bacteria</taxon>
        <taxon>Bacillati</taxon>
        <taxon>Actinomycetota</taxon>
        <taxon>Coriobacteriia</taxon>
        <taxon>Coriobacteriales</taxon>
        <taxon>Coriobacteriaceae</taxon>
        <taxon>Parvibacter</taxon>
    </lineage>
</organism>
<dbReference type="InterPro" id="IPR003583">
    <property type="entry name" value="Hlx-hairpin-Hlx_DNA-bd_motif"/>
</dbReference>
<dbReference type="GeneID" id="93357755"/>
<dbReference type="Proteomes" id="UP000530850">
    <property type="component" value="Unassembled WGS sequence"/>
</dbReference>
<dbReference type="InterPro" id="IPR004509">
    <property type="entry name" value="Competence_ComEA_HhH"/>
</dbReference>
<evidence type="ECO:0000313" key="6">
    <source>
        <dbReference type="Proteomes" id="UP000309454"/>
    </source>
</evidence>
<evidence type="ECO:0000256" key="2">
    <source>
        <dbReference type="SAM" id="Phobius"/>
    </source>
</evidence>
<proteinExistence type="predicted"/>
<feature type="domain" description="Helix-hairpin-helix DNA-binding motif class 1" evidence="3">
    <location>
        <begin position="189"/>
        <end position="208"/>
    </location>
</feature>
<evidence type="ECO:0000313" key="5">
    <source>
        <dbReference type="EMBL" id="TJW12092.1"/>
    </source>
</evidence>
<gene>
    <name evidence="5" type="ORF">E5982_00325</name>
    <name evidence="4" type="ORF">FHR31_000484</name>
</gene>
<dbReference type="SMART" id="SM00278">
    <property type="entry name" value="HhH1"/>
    <property type="match status" value="2"/>
</dbReference>
<dbReference type="Pfam" id="PF12836">
    <property type="entry name" value="HHH_3"/>
    <property type="match status" value="1"/>
</dbReference>
<feature type="region of interest" description="Disordered" evidence="1">
    <location>
        <begin position="56"/>
        <end position="92"/>
    </location>
</feature>
<keyword evidence="2" id="KW-0472">Membrane</keyword>
<keyword evidence="2" id="KW-1133">Transmembrane helix</keyword>
<dbReference type="InterPro" id="IPR051675">
    <property type="entry name" value="Endo/Exo/Phosphatase_dom_1"/>
</dbReference>
<dbReference type="EMBL" id="JACHYA010000001">
    <property type="protein sequence ID" value="MBB3170704.1"/>
    <property type="molecule type" value="Genomic_DNA"/>
</dbReference>
<feature type="compositionally biased region" description="Low complexity" evidence="1">
    <location>
        <begin position="56"/>
        <end position="74"/>
    </location>
</feature>
<evidence type="ECO:0000313" key="7">
    <source>
        <dbReference type="Proteomes" id="UP000530850"/>
    </source>
</evidence>
<dbReference type="SUPFAM" id="SSF47781">
    <property type="entry name" value="RuvA domain 2-like"/>
    <property type="match status" value="1"/>
</dbReference>
<dbReference type="GO" id="GO:0015628">
    <property type="term" value="P:protein secretion by the type II secretion system"/>
    <property type="evidence" value="ECO:0007669"/>
    <property type="project" value="TreeGrafter"/>
</dbReference>
<name>A0A3N0ADB2_9ACTN</name>
<dbReference type="GO" id="GO:0003677">
    <property type="term" value="F:DNA binding"/>
    <property type="evidence" value="ECO:0007669"/>
    <property type="project" value="UniProtKB-KW"/>
</dbReference>
<dbReference type="Gene3D" id="1.10.150.280">
    <property type="entry name" value="AF1531-like domain"/>
    <property type="match status" value="1"/>
</dbReference>
<feature type="domain" description="Helix-hairpin-helix DNA-binding motif class 1" evidence="3">
    <location>
        <begin position="219"/>
        <end position="238"/>
    </location>
</feature>
<dbReference type="PANTHER" id="PTHR21180:SF32">
    <property type="entry name" value="ENDONUCLEASE_EXONUCLEASE_PHOSPHATASE FAMILY DOMAIN-CONTAINING PROTEIN 1"/>
    <property type="match status" value="1"/>
</dbReference>
<keyword evidence="6" id="KW-1185">Reference proteome</keyword>
<feature type="region of interest" description="Disordered" evidence="1">
    <location>
        <begin position="158"/>
        <end position="181"/>
    </location>
</feature>
<keyword evidence="2" id="KW-0812">Transmembrane</keyword>
<dbReference type="OrthoDB" id="9758724at2"/>
<reference evidence="4 7" key="2">
    <citation type="submission" date="2020-08" db="EMBL/GenBank/DDBJ databases">
        <title>Sequencing the genomes of 1000 actinobacteria strains.</title>
        <authorList>
            <person name="Klenk H.-P."/>
        </authorList>
    </citation>
    <scope>NUCLEOTIDE SEQUENCE [LARGE SCALE GENOMIC DNA]</scope>
    <source>
        <strain evidence="4 7">DSM 22242</strain>
    </source>
</reference>
<dbReference type="GO" id="GO:0015627">
    <property type="term" value="C:type II protein secretion system complex"/>
    <property type="evidence" value="ECO:0007669"/>
    <property type="project" value="TreeGrafter"/>
</dbReference>
<dbReference type="Gene3D" id="3.10.560.10">
    <property type="entry name" value="Outer membrane lipoprotein wza domain like"/>
    <property type="match status" value="1"/>
</dbReference>
<keyword evidence="5" id="KW-0238">DNA-binding</keyword>
<dbReference type="InterPro" id="IPR019554">
    <property type="entry name" value="Soluble_ligand-bd"/>
</dbReference>
<dbReference type="EMBL" id="SSTM01000001">
    <property type="protein sequence ID" value="TJW12092.1"/>
    <property type="molecule type" value="Genomic_DNA"/>
</dbReference>